<organism evidence="9 10">
    <name type="scientific">Chromobacterium vaccinii</name>
    <dbReference type="NCBI Taxonomy" id="1108595"/>
    <lineage>
        <taxon>Bacteria</taxon>
        <taxon>Pseudomonadati</taxon>
        <taxon>Pseudomonadota</taxon>
        <taxon>Betaproteobacteria</taxon>
        <taxon>Neisseriales</taxon>
        <taxon>Chromobacteriaceae</taxon>
        <taxon>Chromobacterium</taxon>
    </lineage>
</organism>
<dbReference type="Pfam" id="PF25881">
    <property type="entry name" value="HH_YBHG"/>
    <property type="match status" value="1"/>
</dbReference>
<sequence>MKKWMAPAAALLAAALAGGYYLYQREAEAARQGTLYGNVDIREVVLAFRVSGRLASVLVDEGDSVQPGQILARLDVEPLKNSLNAALANEAALTARNALMRKGNRGEDIAQARARLEAAQAAVIQSESEYRRQLDLVPAGGSSRQLLEAARSQRDQSLAQRDAAAQQLKALVVGFRPEEVAESDAQLKQARASVASARLALKDASLQSPSAGIILARAVEAGSMVQAGTPAFTLSLRQPVWVRAYVGESQLGKFSTGTEVRISSDGRPDKTYRGVVGFVSPTAEFTPKSVETPDLRTALVYRIRVVVGDADAALSQGMPVTVRLAQ</sequence>
<reference evidence="9 10" key="1">
    <citation type="submission" date="2016-10" db="EMBL/GenBank/DDBJ databases">
        <title>Chromobacterium muskegensis sp. nov., an insecticidal bacterium isolated from Sphagnum bogs.</title>
        <authorList>
            <person name="Sparks M.E."/>
            <person name="Blackburn M.B."/>
            <person name="Gundersen-Rindal D.E."/>
            <person name="Mitchell A."/>
            <person name="Farrar R."/>
            <person name="Kuhar D."/>
        </authorList>
    </citation>
    <scope>NUCLEOTIDE SEQUENCE [LARGE SCALE GENOMIC DNA]</scope>
    <source>
        <strain evidence="9 10">21-1</strain>
    </source>
</reference>
<evidence type="ECO:0000256" key="1">
    <source>
        <dbReference type="ARBA" id="ARBA00004418"/>
    </source>
</evidence>
<dbReference type="Proteomes" id="UP000178776">
    <property type="component" value="Chromosome"/>
</dbReference>
<feature type="coiled-coil region" evidence="6">
    <location>
        <begin position="109"/>
        <end position="207"/>
    </location>
</feature>
<feature type="domain" description="CusB-like beta-barrel" evidence="8">
    <location>
        <begin position="239"/>
        <end position="325"/>
    </location>
</feature>
<dbReference type="AlphaFoldDB" id="A0A1D9LCM3"/>
<evidence type="ECO:0000256" key="4">
    <source>
        <dbReference type="ARBA" id="ARBA00022764"/>
    </source>
</evidence>
<evidence type="ECO:0000256" key="3">
    <source>
        <dbReference type="ARBA" id="ARBA00022729"/>
    </source>
</evidence>
<protein>
    <submittedName>
        <fullName evidence="9">Secretion protein HlyD</fullName>
    </submittedName>
</protein>
<dbReference type="InterPro" id="IPR059052">
    <property type="entry name" value="HH_YbhG-like"/>
</dbReference>
<keyword evidence="3" id="KW-0732">Signal</keyword>
<gene>
    <name evidence="9" type="ORF">BKX93_02715</name>
</gene>
<keyword evidence="4" id="KW-0574">Periplasm</keyword>
<dbReference type="EMBL" id="CP017707">
    <property type="protein sequence ID" value="AOZ49018.1"/>
    <property type="molecule type" value="Genomic_DNA"/>
</dbReference>
<dbReference type="KEGG" id="cvc:BKX93_02715"/>
<evidence type="ECO:0000256" key="5">
    <source>
        <dbReference type="ARBA" id="ARBA00023054"/>
    </source>
</evidence>
<accession>A0A1D9LCM3</accession>
<dbReference type="RefSeq" id="WP_070978602.1">
    <property type="nucleotide sequence ID" value="NZ_CP017707.1"/>
</dbReference>
<evidence type="ECO:0000313" key="9">
    <source>
        <dbReference type="EMBL" id="AOZ49018.1"/>
    </source>
</evidence>
<evidence type="ECO:0000256" key="2">
    <source>
        <dbReference type="ARBA" id="ARBA00010602"/>
    </source>
</evidence>
<feature type="domain" description="YbhG-like alpha-helical hairpin" evidence="7">
    <location>
        <begin position="75"/>
        <end position="203"/>
    </location>
</feature>
<dbReference type="GO" id="GO:0042597">
    <property type="term" value="C:periplasmic space"/>
    <property type="evidence" value="ECO:0007669"/>
    <property type="project" value="UniProtKB-SubCell"/>
</dbReference>
<comment type="subcellular location">
    <subcellularLocation>
        <location evidence="1">Periplasm</location>
    </subcellularLocation>
</comment>
<evidence type="ECO:0000313" key="10">
    <source>
        <dbReference type="Proteomes" id="UP000178776"/>
    </source>
</evidence>
<dbReference type="NCBIfam" id="NF002939">
    <property type="entry name" value="PRK03598.1"/>
    <property type="match status" value="1"/>
</dbReference>
<dbReference type="PANTHER" id="PTHR32347:SF29">
    <property type="entry name" value="UPF0194 MEMBRANE PROTEIN YBHG"/>
    <property type="match status" value="1"/>
</dbReference>
<dbReference type="Pfam" id="PF25954">
    <property type="entry name" value="Beta-barrel_RND_2"/>
    <property type="match status" value="1"/>
</dbReference>
<dbReference type="Gene3D" id="2.40.50.100">
    <property type="match status" value="2"/>
</dbReference>
<proteinExistence type="inferred from homology"/>
<comment type="similarity">
    <text evidence="2">Belongs to the UPF0194 family.</text>
</comment>
<dbReference type="Gene3D" id="2.40.30.170">
    <property type="match status" value="1"/>
</dbReference>
<evidence type="ECO:0000259" key="8">
    <source>
        <dbReference type="Pfam" id="PF25954"/>
    </source>
</evidence>
<dbReference type="STRING" id="1108595.BKX93_02715"/>
<dbReference type="GeneID" id="68840129"/>
<dbReference type="SUPFAM" id="SSF111369">
    <property type="entry name" value="HlyD-like secretion proteins"/>
    <property type="match status" value="2"/>
</dbReference>
<evidence type="ECO:0000259" key="7">
    <source>
        <dbReference type="Pfam" id="PF25881"/>
    </source>
</evidence>
<dbReference type="InterPro" id="IPR050465">
    <property type="entry name" value="UPF0194_transport"/>
</dbReference>
<dbReference type="Gene3D" id="1.10.287.470">
    <property type="entry name" value="Helix hairpin bin"/>
    <property type="match status" value="1"/>
</dbReference>
<dbReference type="PANTHER" id="PTHR32347">
    <property type="entry name" value="EFFLUX SYSTEM COMPONENT YKNX-RELATED"/>
    <property type="match status" value="1"/>
</dbReference>
<name>A0A1D9LCM3_9NEIS</name>
<dbReference type="InterPro" id="IPR058792">
    <property type="entry name" value="Beta-barrel_RND_2"/>
</dbReference>
<keyword evidence="5 6" id="KW-0175">Coiled coil</keyword>
<evidence type="ECO:0000256" key="6">
    <source>
        <dbReference type="SAM" id="Coils"/>
    </source>
</evidence>